<comment type="caution">
    <text evidence="1">The sequence shown here is derived from an EMBL/GenBank/DDBJ whole genome shotgun (WGS) entry which is preliminary data.</text>
</comment>
<gene>
    <name evidence="1" type="ORF">VB776_23835</name>
</gene>
<dbReference type="Proteomes" id="UP001303899">
    <property type="component" value="Unassembled WGS sequence"/>
</dbReference>
<dbReference type="RefSeq" id="WP_323699358.1">
    <property type="nucleotide sequence ID" value="NZ_JAYGIL010000052.1"/>
</dbReference>
<dbReference type="Gene3D" id="1.20.1600.10">
    <property type="entry name" value="Outer membrane efflux proteins (OEP)"/>
    <property type="match status" value="1"/>
</dbReference>
<organism evidence="1 2">
    <name type="scientific">Arcicella gelida</name>
    <dbReference type="NCBI Taxonomy" id="2984195"/>
    <lineage>
        <taxon>Bacteria</taxon>
        <taxon>Pseudomonadati</taxon>
        <taxon>Bacteroidota</taxon>
        <taxon>Cytophagia</taxon>
        <taxon>Cytophagales</taxon>
        <taxon>Flectobacillaceae</taxon>
        <taxon>Arcicella</taxon>
    </lineage>
</organism>
<evidence type="ECO:0000313" key="1">
    <source>
        <dbReference type="EMBL" id="MEA5405991.1"/>
    </source>
</evidence>
<proteinExistence type="predicted"/>
<reference evidence="1 2" key="1">
    <citation type="submission" date="2023-12" db="EMBL/GenBank/DDBJ databases">
        <title>Novel species of the genus Arcicella isolated from rivers.</title>
        <authorList>
            <person name="Lu H."/>
        </authorList>
    </citation>
    <scope>NUCLEOTIDE SEQUENCE [LARGE SCALE GENOMIC DNA]</scope>
    <source>
        <strain evidence="1 2">DC2W</strain>
    </source>
</reference>
<evidence type="ECO:0000313" key="2">
    <source>
        <dbReference type="Proteomes" id="UP001303899"/>
    </source>
</evidence>
<evidence type="ECO:0008006" key="3">
    <source>
        <dbReference type="Google" id="ProtNLM"/>
    </source>
</evidence>
<protein>
    <recommendedName>
        <fullName evidence="3">TolC family protein</fullName>
    </recommendedName>
</protein>
<keyword evidence="2" id="KW-1185">Reference proteome</keyword>
<accession>A0ABU5SC05</accession>
<dbReference type="SUPFAM" id="SSF56954">
    <property type="entry name" value="Outer membrane efflux proteins (OEP)"/>
    <property type="match status" value="1"/>
</dbReference>
<dbReference type="EMBL" id="JAYGIL010000052">
    <property type="protein sequence ID" value="MEA5405991.1"/>
    <property type="molecule type" value="Genomic_DNA"/>
</dbReference>
<name>A0ABU5SC05_9BACT</name>
<sequence length="42" mass="4709">MANYLEVITAQSNLLQSELELVSLKKARLEADLYRSLGGGWK</sequence>